<keyword evidence="4" id="KW-0808">Transferase</keyword>
<evidence type="ECO:0000256" key="12">
    <source>
        <dbReference type="PROSITE-ProRule" id="PRU00205"/>
    </source>
</evidence>
<evidence type="ECO:0000256" key="7">
    <source>
        <dbReference type="ARBA" id="ARBA00022989"/>
    </source>
</evidence>
<evidence type="ECO:0000256" key="9">
    <source>
        <dbReference type="ARBA" id="ARBA00023136"/>
    </source>
</evidence>
<dbReference type="GO" id="GO:0003677">
    <property type="term" value="F:DNA binding"/>
    <property type="evidence" value="ECO:0007669"/>
    <property type="project" value="UniProtKB-UniRule"/>
</dbReference>
<feature type="domain" description="TLC" evidence="17">
    <location>
        <begin position="1"/>
        <end position="138"/>
    </location>
</feature>
<comment type="pathway">
    <text evidence="3">Sphingolipid metabolism.</text>
</comment>
<dbReference type="GO" id="GO:0022904">
    <property type="term" value="P:respiratory electron transport chain"/>
    <property type="evidence" value="ECO:0007669"/>
    <property type="project" value="InterPro"/>
</dbReference>
<accession>A0A7I8VAP2</accession>
<gene>
    <name evidence="18" type="ORF">DGYR_LOCUS2400</name>
</gene>
<dbReference type="InterPro" id="IPR016439">
    <property type="entry name" value="Lag1/Lac1-like"/>
</dbReference>
<dbReference type="UniPathway" id="UPA00222"/>
<dbReference type="FunFam" id="1.10.10.60:FF:000020">
    <property type="entry name" value="Ceramide synthase 5"/>
    <property type="match status" value="1"/>
</dbReference>
<feature type="DNA-binding region" description="Homeobox" evidence="11">
    <location>
        <begin position="182"/>
        <end position="242"/>
    </location>
</feature>
<evidence type="ECO:0000256" key="14">
    <source>
        <dbReference type="SAM" id="MobiDB-lite"/>
    </source>
</evidence>
<evidence type="ECO:0000256" key="13">
    <source>
        <dbReference type="RuleBase" id="RU000682"/>
    </source>
</evidence>
<evidence type="ECO:0000256" key="3">
    <source>
        <dbReference type="ARBA" id="ARBA00004991"/>
    </source>
</evidence>
<keyword evidence="11 13" id="KW-0238">DNA-binding</keyword>
<dbReference type="GO" id="GO:0005634">
    <property type="term" value="C:nucleus"/>
    <property type="evidence" value="ECO:0007669"/>
    <property type="project" value="UniProtKB-SubCell"/>
</dbReference>
<dbReference type="InterPro" id="IPR009057">
    <property type="entry name" value="Homeodomain-like_sf"/>
</dbReference>
<keyword evidence="9 12" id="KW-0472">Membrane</keyword>
<evidence type="ECO:0000256" key="1">
    <source>
        <dbReference type="ARBA" id="ARBA00004477"/>
    </source>
</evidence>
<evidence type="ECO:0000256" key="11">
    <source>
        <dbReference type="PROSITE-ProRule" id="PRU00108"/>
    </source>
</evidence>
<dbReference type="Gene3D" id="1.10.10.60">
    <property type="entry name" value="Homeodomain-like"/>
    <property type="match status" value="1"/>
</dbReference>
<proteinExistence type="predicted"/>
<comment type="catalytic activity">
    <reaction evidence="10">
        <text>sphinganine + octadecanoyl-CoA = N-(octadecanoyl)-sphinganine + CoA + H(+)</text>
        <dbReference type="Rhea" id="RHEA:36547"/>
        <dbReference type="ChEBI" id="CHEBI:15378"/>
        <dbReference type="ChEBI" id="CHEBI:57287"/>
        <dbReference type="ChEBI" id="CHEBI:57394"/>
        <dbReference type="ChEBI" id="CHEBI:57817"/>
        <dbReference type="ChEBI" id="CHEBI:67033"/>
    </reaction>
    <physiologicalReaction direction="left-to-right" evidence="10">
        <dbReference type="Rhea" id="RHEA:36548"/>
    </physiologicalReaction>
</comment>
<dbReference type="CDD" id="cd00086">
    <property type="entry name" value="homeodomain"/>
    <property type="match status" value="1"/>
</dbReference>
<evidence type="ECO:0000256" key="5">
    <source>
        <dbReference type="ARBA" id="ARBA00022692"/>
    </source>
</evidence>
<name>A0A7I8VAP2_9ANNE</name>
<feature type="transmembrane region" description="Helical" evidence="15">
    <location>
        <begin position="20"/>
        <end position="45"/>
    </location>
</feature>
<dbReference type="PANTHER" id="PTHR12560:SF0">
    <property type="entry name" value="LD18904P"/>
    <property type="match status" value="1"/>
</dbReference>
<evidence type="ECO:0000259" key="17">
    <source>
        <dbReference type="PROSITE" id="PS50922"/>
    </source>
</evidence>
<dbReference type="PROSITE" id="PS50922">
    <property type="entry name" value="TLC"/>
    <property type="match status" value="1"/>
</dbReference>
<evidence type="ECO:0000256" key="4">
    <source>
        <dbReference type="ARBA" id="ARBA00022679"/>
    </source>
</evidence>
<feature type="transmembrane region" description="Helical" evidence="15">
    <location>
        <begin position="110"/>
        <end position="130"/>
    </location>
</feature>
<keyword evidence="19" id="KW-1185">Reference proteome</keyword>
<comment type="caution">
    <text evidence="18">The sequence shown here is derived from an EMBL/GenBank/DDBJ whole genome shotgun (WGS) entry which is preliminary data.</text>
</comment>
<comment type="subcellular location">
    <subcellularLocation>
        <location evidence="1">Endoplasmic reticulum membrane</location>
        <topology evidence="1">Multi-pass membrane protein</topology>
    </subcellularLocation>
    <subcellularLocation>
        <location evidence="11 13">Nucleus</location>
    </subcellularLocation>
</comment>
<dbReference type="SMART" id="SM00724">
    <property type="entry name" value="TLC"/>
    <property type="match status" value="1"/>
</dbReference>
<feature type="region of interest" description="Disordered" evidence="14">
    <location>
        <begin position="149"/>
        <end position="170"/>
    </location>
</feature>
<dbReference type="GO" id="GO:0046513">
    <property type="term" value="P:ceramide biosynthetic process"/>
    <property type="evidence" value="ECO:0007669"/>
    <property type="project" value="InterPro"/>
</dbReference>
<evidence type="ECO:0000256" key="8">
    <source>
        <dbReference type="ARBA" id="ARBA00023098"/>
    </source>
</evidence>
<evidence type="ECO:0000259" key="16">
    <source>
        <dbReference type="PROSITE" id="PS50071"/>
    </source>
</evidence>
<dbReference type="InterPro" id="IPR001356">
    <property type="entry name" value="HD"/>
</dbReference>
<dbReference type="AlphaFoldDB" id="A0A7I8VAP2"/>
<dbReference type="PANTHER" id="PTHR12560">
    <property type="entry name" value="LONGEVITY ASSURANCE FACTOR 1 LAG1"/>
    <property type="match status" value="1"/>
</dbReference>
<dbReference type="Proteomes" id="UP000549394">
    <property type="component" value="Unassembled WGS sequence"/>
</dbReference>
<evidence type="ECO:0000313" key="19">
    <source>
        <dbReference type="Proteomes" id="UP000549394"/>
    </source>
</evidence>
<keyword evidence="7 15" id="KW-1133">Transmembrane helix</keyword>
<dbReference type="SUPFAM" id="SSF46689">
    <property type="entry name" value="Homeodomain-like"/>
    <property type="match status" value="1"/>
</dbReference>
<feature type="domain" description="Homeobox" evidence="16">
    <location>
        <begin position="180"/>
        <end position="241"/>
    </location>
</feature>
<dbReference type="PROSITE" id="PS50071">
    <property type="entry name" value="HOMEOBOX_2"/>
    <property type="match status" value="1"/>
</dbReference>
<dbReference type="SUPFAM" id="SSF81342">
    <property type="entry name" value="Transmembrane di-heme cytochromes"/>
    <property type="match status" value="1"/>
</dbReference>
<evidence type="ECO:0000256" key="10">
    <source>
        <dbReference type="ARBA" id="ARBA00049036"/>
    </source>
</evidence>
<dbReference type="EMBL" id="CAJFCJ010000003">
    <property type="protein sequence ID" value="CAD5113401.1"/>
    <property type="molecule type" value="Genomic_DNA"/>
</dbReference>
<dbReference type="OrthoDB" id="537032at2759"/>
<dbReference type="InterPro" id="IPR016174">
    <property type="entry name" value="Di-haem_cyt_TM"/>
</dbReference>
<dbReference type="InterPro" id="IPR006634">
    <property type="entry name" value="TLC-dom"/>
</dbReference>
<keyword evidence="5 12" id="KW-0812">Transmembrane</keyword>
<dbReference type="GO" id="GO:0005789">
    <property type="term" value="C:endoplasmic reticulum membrane"/>
    <property type="evidence" value="ECO:0007669"/>
    <property type="project" value="UniProtKB-SubCell"/>
</dbReference>
<evidence type="ECO:0000313" key="18">
    <source>
        <dbReference type="EMBL" id="CAD5113401.1"/>
    </source>
</evidence>
<organism evidence="18 19">
    <name type="scientific">Dimorphilus gyrociliatus</name>
    <dbReference type="NCBI Taxonomy" id="2664684"/>
    <lineage>
        <taxon>Eukaryota</taxon>
        <taxon>Metazoa</taxon>
        <taxon>Spiralia</taxon>
        <taxon>Lophotrochozoa</taxon>
        <taxon>Annelida</taxon>
        <taxon>Polychaeta</taxon>
        <taxon>Polychaeta incertae sedis</taxon>
        <taxon>Dinophilidae</taxon>
        <taxon>Dimorphilus</taxon>
    </lineage>
</organism>
<reference evidence="18 19" key="1">
    <citation type="submission" date="2020-08" db="EMBL/GenBank/DDBJ databases">
        <authorList>
            <person name="Hejnol A."/>
        </authorList>
    </citation>
    <scope>NUCLEOTIDE SEQUENCE [LARGE SCALE GENOMIC DNA]</scope>
</reference>
<dbReference type="Pfam" id="PF00046">
    <property type="entry name" value="Homeodomain"/>
    <property type="match status" value="1"/>
</dbReference>
<evidence type="ECO:0000256" key="6">
    <source>
        <dbReference type="ARBA" id="ARBA00022824"/>
    </source>
</evidence>
<comment type="pathway">
    <text evidence="2">Lipid metabolism; sphingolipid metabolism.</text>
</comment>
<protein>
    <submittedName>
        <fullName evidence="18">DgyrCDS2573</fullName>
    </submittedName>
</protein>
<keyword evidence="11 13" id="KW-0371">Homeobox</keyword>
<feature type="transmembrane region" description="Helical" evidence="15">
    <location>
        <begin position="66"/>
        <end position="90"/>
    </location>
</feature>
<evidence type="ECO:0000256" key="2">
    <source>
        <dbReference type="ARBA" id="ARBA00004760"/>
    </source>
</evidence>
<keyword evidence="11 13" id="KW-0539">Nucleus</keyword>
<keyword evidence="6" id="KW-0256">Endoplasmic reticulum</keyword>
<dbReference type="GO" id="GO:0050291">
    <property type="term" value="F:sphingosine N-acyltransferase activity"/>
    <property type="evidence" value="ECO:0007669"/>
    <property type="project" value="InterPro"/>
</dbReference>
<dbReference type="SMART" id="SM00389">
    <property type="entry name" value="HOX"/>
    <property type="match status" value="1"/>
</dbReference>
<dbReference type="Pfam" id="PF03798">
    <property type="entry name" value="TRAM_LAG1_CLN8"/>
    <property type="match status" value="1"/>
</dbReference>
<keyword evidence="8" id="KW-0443">Lipid metabolism</keyword>
<evidence type="ECO:0000256" key="15">
    <source>
        <dbReference type="SAM" id="Phobius"/>
    </source>
</evidence>
<sequence length="263" mass="30692">MSSFMDVKRKDFMEMLSHHMATIALLVLSFVSNFVRIGALILVVHDTVDWWMEGAKLAKYTGYSKLTDALFIIFTIIWAITRLFIYPFYILYSVYFDVIDIVGGFPMHKIFSILLTFLQVLHIYWFYLICKMIYKYIITGSVEKDERSESEVESSENEQKNNNSLSNGKKTFFASPIGKYYKLKEKPAKAPQPIEALEQAFKKRKAIPQGPALEDLAKKTDMSTRQVERWFRRKRVSCNPSVMQKFKETRLEFILLLLLLSAL</sequence>